<feature type="region of interest" description="Disordered" evidence="1">
    <location>
        <begin position="142"/>
        <end position="163"/>
    </location>
</feature>
<evidence type="ECO:0000313" key="2">
    <source>
        <dbReference type="EMBL" id="PIR97044.1"/>
    </source>
</evidence>
<name>A0A2H0VD43_9BACT</name>
<accession>A0A2H0VD43</accession>
<gene>
    <name evidence="2" type="ORF">COT91_03435</name>
</gene>
<evidence type="ECO:0000256" key="1">
    <source>
        <dbReference type="SAM" id="MobiDB-lite"/>
    </source>
</evidence>
<reference evidence="3" key="1">
    <citation type="submission" date="2017-09" db="EMBL/GenBank/DDBJ databases">
        <title>Depth-based differentiation of microbial function through sediment-hosted aquifers and enrichment of novel symbionts in the deep terrestrial subsurface.</title>
        <authorList>
            <person name="Probst A.J."/>
            <person name="Ladd B."/>
            <person name="Jarett J.K."/>
            <person name="Geller-Mcgrath D.E."/>
            <person name="Sieber C.M.K."/>
            <person name="Emerson J.B."/>
            <person name="Anantharaman K."/>
            <person name="Thomas B.C."/>
            <person name="Malmstrom R."/>
            <person name="Stieglmeier M."/>
            <person name="Klingl A."/>
            <person name="Woyke T."/>
            <person name="Ryan C.M."/>
            <person name="Banfield J.F."/>
        </authorList>
    </citation>
    <scope>NUCLEOTIDE SEQUENCE [LARGE SCALE GENOMIC DNA]</scope>
</reference>
<evidence type="ECO:0000313" key="3">
    <source>
        <dbReference type="Proteomes" id="UP000230557"/>
    </source>
</evidence>
<sequence>MKKRLLIPIILFLIIIFIIASRGDKSPSGSEYSVGREVVGIAQVENIDILILESFPVQVNVVASGSFPDSCTEIGLINEIRQDNDFFVSVKTSRPDDVVCAQVITPFEQSIPLSVYGLKAGTYRVDVNGVKDQFILQTDNVLPEDDDRRPADSISPIPSGILD</sequence>
<dbReference type="Proteomes" id="UP000230557">
    <property type="component" value="Unassembled WGS sequence"/>
</dbReference>
<comment type="caution">
    <text evidence="2">The sequence shown here is derived from an EMBL/GenBank/DDBJ whole genome shotgun (WGS) entry which is preliminary data.</text>
</comment>
<proteinExistence type="predicted"/>
<dbReference type="EMBL" id="PFAJ01000046">
    <property type="protein sequence ID" value="PIR97044.1"/>
    <property type="molecule type" value="Genomic_DNA"/>
</dbReference>
<organism evidence="2 3">
    <name type="scientific">Candidatus Doudnabacteria bacterium CG10_big_fil_rev_8_21_14_0_10_41_10</name>
    <dbReference type="NCBI Taxonomy" id="1974551"/>
    <lineage>
        <taxon>Bacteria</taxon>
        <taxon>Candidatus Doudnaibacteriota</taxon>
    </lineage>
</organism>
<dbReference type="AlphaFoldDB" id="A0A2H0VD43"/>
<protein>
    <submittedName>
        <fullName evidence="2">Uncharacterized protein</fullName>
    </submittedName>
</protein>